<reference evidence="3" key="1">
    <citation type="journal article" date="2022" name="Arch. Microbiol.">
        <title>Pseudodesulfovibrio sediminis sp. nov., a mesophilic and neutrophilic sulfate-reducing bacterium isolated from sediment of a brackish lake.</title>
        <authorList>
            <person name="Takahashi A."/>
            <person name="Kojima H."/>
            <person name="Watanabe M."/>
            <person name="Fukui M."/>
        </authorList>
    </citation>
    <scope>NUCLEOTIDE SEQUENCE</scope>
    <source>
        <strain evidence="3">SF6</strain>
    </source>
</reference>
<feature type="domain" description="Solute-binding protein family 3/N-terminal" evidence="2">
    <location>
        <begin position="25"/>
        <end position="247"/>
    </location>
</feature>
<dbReference type="RefSeq" id="WP_229590564.1">
    <property type="nucleotide sequence ID" value="NZ_AP024485.1"/>
</dbReference>
<dbReference type="InterPro" id="IPR001638">
    <property type="entry name" value="Solute-binding_3/MltF_N"/>
</dbReference>
<evidence type="ECO:0000259" key="2">
    <source>
        <dbReference type="Pfam" id="PF00497"/>
    </source>
</evidence>
<proteinExistence type="predicted"/>
<gene>
    <name evidence="3" type="ORF">PSDVSF_18200</name>
</gene>
<evidence type="ECO:0000313" key="3">
    <source>
        <dbReference type="EMBL" id="BCS88578.1"/>
    </source>
</evidence>
<dbReference type="PANTHER" id="PTHR38834:SF3">
    <property type="entry name" value="SOLUTE-BINDING PROTEIN FAMILY 3_N-TERMINAL DOMAIN-CONTAINING PROTEIN"/>
    <property type="match status" value="1"/>
</dbReference>
<feature type="chain" id="PRO_5047435943" evidence="1">
    <location>
        <begin position="25"/>
        <end position="248"/>
    </location>
</feature>
<sequence>MFFPTRIALLLTLLILTASVQAHALTVITENNPPFSFTANYQPTGIATDIFLIMARRSGIKMDRSDIQIWPWARGYKEIQENDSVILFPMAKTDSRKDLFQWIGPIMPSKSCMIARAHSGFQINDLKRDTDELRIGTIRDSASEQFVLKNGLDLNRLQRVHSIKLNIKKLIEGRIDAMLLLEATLLYTIQDMGLTSDEFEVVNTLFSSQLYFAASKDMNPDLVRKLQHSLDELRQENTVDTIIEDYLH</sequence>
<protein>
    <submittedName>
        <fullName evidence="3">Amino acid ABC transporter substrate-binding protein</fullName>
    </submittedName>
</protein>
<dbReference type="SUPFAM" id="SSF53850">
    <property type="entry name" value="Periplasmic binding protein-like II"/>
    <property type="match status" value="1"/>
</dbReference>
<evidence type="ECO:0000256" key="1">
    <source>
        <dbReference type="SAM" id="SignalP"/>
    </source>
</evidence>
<dbReference type="EMBL" id="AP024485">
    <property type="protein sequence ID" value="BCS88578.1"/>
    <property type="molecule type" value="Genomic_DNA"/>
</dbReference>
<keyword evidence="1" id="KW-0732">Signal</keyword>
<name>A0ABM7P6K3_9BACT</name>
<feature type="signal peptide" evidence="1">
    <location>
        <begin position="1"/>
        <end position="24"/>
    </location>
</feature>
<dbReference type="Pfam" id="PF00497">
    <property type="entry name" value="SBP_bac_3"/>
    <property type="match status" value="1"/>
</dbReference>
<dbReference type="PANTHER" id="PTHR38834">
    <property type="entry name" value="PERIPLASMIC SUBSTRATE BINDING PROTEIN FAMILY 3"/>
    <property type="match status" value="1"/>
</dbReference>
<evidence type="ECO:0000313" key="4">
    <source>
        <dbReference type="Proteomes" id="UP001053296"/>
    </source>
</evidence>
<dbReference type="Proteomes" id="UP001053296">
    <property type="component" value="Chromosome"/>
</dbReference>
<keyword evidence="4" id="KW-1185">Reference proteome</keyword>
<accession>A0ABM7P6K3</accession>
<dbReference type="Gene3D" id="3.40.190.10">
    <property type="entry name" value="Periplasmic binding protein-like II"/>
    <property type="match status" value="2"/>
</dbReference>
<organism evidence="3 4">
    <name type="scientific">Pseudodesulfovibrio sediminis</name>
    <dbReference type="NCBI Taxonomy" id="2810563"/>
    <lineage>
        <taxon>Bacteria</taxon>
        <taxon>Pseudomonadati</taxon>
        <taxon>Thermodesulfobacteriota</taxon>
        <taxon>Desulfovibrionia</taxon>
        <taxon>Desulfovibrionales</taxon>
        <taxon>Desulfovibrionaceae</taxon>
    </lineage>
</organism>